<accession>A0A2M7SAE5</accession>
<dbReference type="EMBL" id="PFMR01000187">
    <property type="protein sequence ID" value="PIZ16438.1"/>
    <property type="molecule type" value="Genomic_DNA"/>
</dbReference>
<keyword evidence="1" id="KW-0808">Transferase</keyword>
<proteinExistence type="predicted"/>
<evidence type="ECO:0000313" key="1">
    <source>
        <dbReference type="EMBL" id="PIZ16438.1"/>
    </source>
</evidence>
<dbReference type="AlphaFoldDB" id="A0A2M7SAE5"/>
<organism evidence="1 2">
    <name type="scientific">Candidatus Desantisbacteria bacterium CG_4_10_14_0_8_um_filter_48_22</name>
    <dbReference type="NCBI Taxonomy" id="1974543"/>
    <lineage>
        <taxon>Bacteria</taxon>
        <taxon>Candidatus Desantisiibacteriota</taxon>
    </lineage>
</organism>
<dbReference type="Gene3D" id="1.50.10.20">
    <property type="match status" value="1"/>
</dbReference>
<protein>
    <submittedName>
        <fullName evidence="1">Glycosyltransferase</fullName>
    </submittedName>
</protein>
<dbReference type="GO" id="GO:0005975">
    <property type="term" value="P:carbohydrate metabolic process"/>
    <property type="evidence" value="ECO:0007669"/>
    <property type="project" value="InterPro"/>
</dbReference>
<gene>
    <name evidence="1" type="ORF">COY52_07050</name>
</gene>
<reference evidence="2" key="1">
    <citation type="submission" date="2017-09" db="EMBL/GenBank/DDBJ databases">
        <title>Depth-based differentiation of microbial function through sediment-hosted aquifers and enrichment of novel symbionts in the deep terrestrial subsurface.</title>
        <authorList>
            <person name="Probst A.J."/>
            <person name="Ladd B."/>
            <person name="Jarett J.K."/>
            <person name="Geller-Mcgrath D.E."/>
            <person name="Sieber C.M.K."/>
            <person name="Emerson J.B."/>
            <person name="Anantharaman K."/>
            <person name="Thomas B.C."/>
            <person name="Malmstrom R."/>
            <person name="Stieglmeier M."/>
            <person name="Klingl A."/>
            <person name="Woyke T."/>
            <person name="Ryan C.M."/>
            <person name="Banfield J.F."/>
        </authorList>
    </citation>
    <scope>NUCLEOTIDE SEQUENCE [LARGE SCALE GENOMIC DNA]</scope>
</reference>
<name>A0A2M7SAE5_9BACT</name>
<evidence type="ECO:0000313" key="2">
    <source>
        <dbReference type="Proteomes" id="UP000229307"/>
    </source>
</evidence>
<dbReference type="InterPro" id="IPR008928">
    <property type="entry name" value="6-hairpin_glycosidase_sf"/>
</dbReference>
<dbReference type="SUPFAM" id="SSF48208">
    <property type="entry name" value="Six-hairpin glycosidases"/>
    <property type="match status" value="1"/>
</dbReference>
<dbReference type="GO" id="GO:0016740">
    <property type="term" value="F:transferase activity"/>
    <property type="evidence" value="ECO:0007669"/>
    <property type="project" value="UniProtKB-KW"/>
</dbReference>
<dbReference type="Proteomes" id="UP000229307">
    <property type="component" value="Unassembled WGS sequence"/>
</dbReference>
<sequence length="350" mass="40941">MLRKRIPEIRLDYFKKLTDDMGLFQFGKYSVPDRKSGYTTDDNARALIVALKHHAMFNDQESADLAGIYLGFLHYAQKENGRFHNLVDYRRNFLDEEGSEDAHGRALWSCGFALDSKIYGNIKKLAKEIFEKSIIASLDFRSLRARAYAISGLYHYFKCFRSPDIMEKMIHIARLLEECYAKESDKTRDWKWFEPYLTYDNARLSKAFFYLYEVTAEEKYLRIGLQTLEFLTGMVLIDEKLVVIGQEEWYQRDGIKSVYDQQPIDAAAMVDLYVTAYRITKDKRFRKMALISFEWFLGRNVQNASLYDENTSGCYDGLNPKGLNLNQGAEAIVSYLLARLDIEELKRRIK</sequence>
<comment type="caution">
    <text evidence="1">The sequence shown here is derived from an EMBL/GenBank/DDBJ whole genome shotgun (WGS) entry which is preliminary data.</text>
</comment>